<dbReference type="PROSITE" id="PS00134">
    <property type="entry name" value="TRYPSIN_HIS"/>
    <property type="match status" value="1"/>
</dbReference>
<proteinExistence type="predicted"/>
<dbReference type="EMBL" id="BNBD01000002">
    <property type="protein sequence ID" value="GHF34799.1"/>
    <property type="molecule type" value="Genomic_DNA"/>
</dbReference>
<evidence type="ECO:0000256" key="1">
    <source>
        <dbReference type="SAM" id="MobiDB-lite"/>
    </source>
</evidence>
<reference evidence="2" key="1">
    <citation type="journal article" date="2014" name="Int. J. Syst. Evol. Microbiol.">
        <title>Complete genome sequence of Corynebacterium casei LMG S-19264T (=DSM 44701T), isolated from a smear-ripened cheese.</title>
        <authorList>
            <consortium name="US DOE Joint Genome Institute (JGI-PGF)"/>
            <person name="Walter F."/>
            <person name="Albersmeier A."/>
            <person name="Kalinowski J."/>
            <person name="Ruckert C."/>
        </authorList>
    </citation>
    <scope>NUCLEOTIDE SEQUENCE</scope>
    <source>
        <strain evidence="2">JCM 4059</strain>
    </source>
</reference>
<gene>
    <name evidence="2" type="ORF">GCM10010218_14960</name>
</gene>
<accession>A0A919B168</accession>
<dbReference type="AlphaFoldDB" id="A0A919B168"/>
<evidence type="ECO:0008006" key="4">
    <source>
        <dbReference type="Google" id="ProtNLM"/>
    </source>
</evidence>
<comment type="caution">
    <text evidence="2">The sequence shown here is derived from an EMBL/GenBank/DDBJ whole genome shotgun (WGS) entry which is preliminary data.</text>
</comment>
<feature type="region of interest" description="Disordered" evidence="1">
    <location>
        <begin position="54"/>
        <end position="94"/>
    </location>
</feature>
<evidence type="ECO:0000313" key="3">
    <source>
        <dbReference type="Proteomes" id="UP000638313"/>
    </source>
</evidence>
<dbReference type="SUPFAM" id="SSF50494">
    <property type="entry name" value="Trypsin-like serine proteases"/>
    <property type="match status" value="1"/>
</dbReference>
<dbReference type="InterPro" id="IPR009003">
    <property type="entry name" value="Peptidase_S1_PA"/>
</dbReference>
<evidence type="ECO:0000313" key="2">
    <source>
        <dbReference type="EMBL" id="GHF34799.1"/>
    </source>
</evidence>
<dbReference type="InterPro" id="IPR018114">
    <property type="entry name" value="TRYPSIN_HIS"/>
</dbReference>
<dbReference type="Gene3D" id="2.40.10.10">
    <property type="entry name" value="Trypsin-like serine proteases"/>
    <property type="match status" value="2"/>
</dbReference>
<protein>
    <recommendedName>
        <fullName evidence="4">Peptidase S1 domain-containing protein</fullName>
    </recommendedName>
</protein>
<reference evidence="2" key="2">
    <citation type="submission" date="2020-09" db="EMBL/GenBank/DDBJ databases">
        <authorList>
            <person name="Sun Q."/>
            <person name="Ohkuma M."/>
        </authorList>
    </citation>
    <scope>NUCLEOTIDE SEQUENCE</scope>
    <source>
        <strain evidence="2">JCM 4059</strain>
    </source>
</reference>
<dbReference type="InterPro" id="IPR043504">
    <property type="entry name" value="Peptidase_S1_PA_chymotrypsin"/>
</dbReference>
<organism evidence="2 3">
    <name type="scientific">Streptomyces mashuensis</name>
    <dbReference type="NCBI Taxonomy" id="33904"/>
    <lineage>
        <taxon>Bacteria</taxon>
        <taxon>Bacillati</taxon>
        <taxon>Actinomycetota</taxon>
        <taxon>Actinomycetes</taxon>
        <taxon>Kitasatosporales</taxon>
        <taxon>Streptomycetaceae</taxon>
        <taxon>Streptomyces</taxon>
    </lineage>
</organism>
<name>A0A919B168_9ACTN</name>
<feature type="compositionally biased region" description="Low complexity" evidence="1">
    <location>
        <begin position="75"/>
        <end position="90"/>
    </location>
</feature>
<sequence>MRFSRWSRARWVRAVLAGLYVVALAAAVPKGAGGHGRGGSWSSEEARRFWGPSRMSASLDDSADGDRGPAGTGPGEADAGAADSADAARPLNGSAQHFDGVPSVGVIFYVGEDMRDHHCTASVVHSPKGNLILTAGHCGMGDDAAFVPGYRKGEGKQPYGVWAVDRTFVDPRRQDTGPGSDYDFAFATVKADGRGRPVERVTGANRLARTPGWVNRVTVIGYPAADSDPADQAVRCTALTSRLEGFRQLRMRCNGFFSGTSGSPWLIHFDEKTRTGDVVGVLGGLNGGGPDGEDSDKISYSPVNDDEIFKLYLDAINGREPRRA</sequence>
<keyword evidence="3" id="KW-1185">Reference proteome</keyword>
<dbReference type="GO" id="GO:0004252">
    <property type="term" value="F:serine-type endopeptidase activity"/>
    <property type="evidence" value="ECO:0007669"/>
    <property type="project" value="InterPro"/>
</dbReference>
<dbReference type="GO" id="GO:0006508">
    <property type="term" value="P:proteolysis"/>
    <property type="evidence" value="ECO:0007669"/>
    <property type="project" value="InterPro"/>
</dbReference>
<dbReference type="Proteomes" id="UP000638313">
    <property type="component" value="Unassembled WGS sequence"/>
</dbReference>